<dbReference type="Proteomes" id="UP001595844">
    <property type="component" value="Unassembled WGS sequence"/>
</dbReference>
<dbReference type="EMBL" id="JBHSDL010000004">
    <property type="protein sequence ID" value="MFC4373121.1"/>
    <property type="molecule type" value="Genomic_DNA"/>
</dbReference>
<keyword evidence="2" id="KW-1185">Reference proteome</keyword>
<comment type="caution">
    <text evidence="1">The sequence shown here is derived from an EMBL/GenBank/DDBJ whole genome shotgun (WGS) entry which is preliminary data.</text>
</comment>
<accession>A0ABV8VCZ2</accession>
<proteinExistence type="predicted"/>
<protein>
    <submittedName>
        <fullName evidence="1">Uncharacterized protein</fullName>
    </submittedName>
</protein>
<reference evidence="2" key="1">
    <citation type="journal article" date="2019" name="Int. J. Syst. Evol. Microbiol.">
        <title>The Global Catalogue of Microorganisms (GCM) 10K type strain sequencing project: providing services to taxonomists for standard genome sequencing and annotation.</title>
        <authorList>
            <consortium name="The Broad Institute Genomics Platform"/>
            <consortium name="The Broad Institute Genome Sequencing Center for Infectious Disease"/>
            <person name="Wu L."/>
            <person name="Ma J."/>
        </authorList>
    </citation>
    <scope>NUCLEOTIDE SEQUENCE [LARGE SCALE GENOMIC DNA]</scope>
    <source>
        <strain evidence="2">IBRC-M 10490</strain>
    </source>
</reference>
<evidence type="ECO:0000313" key="2">
    <source>
        <dbReference type="Proteomes" id="UP001595844"/>
    </source>
</evidence>
<gene>
    <name evidence="1" type="ORF">ACFO5K_03320</name>
</gene>
<sequence>MADPTIEQLSESVTTAGADWGAEIGRGPHGRLQIIRRHGELLHMPVVFAVTDAELRAYYRRIAGEAERGVAPEPAWEWWMTLMSTHLAEALHELDRDKRPCVVIVGDTGFAAAPVDSDD</sequence>
<evidence type="ECO:0000313" key="1">
    <source>
        <dbReference type="EMBL" id="MFC4373121.1"/>
    </source>
</evidence>
<dbReference type="RefSeq" id="WP_378555641.1">
    <property type="nucleotide sequence ID" value="NZ_JBHSDL010000004.1"/>
</dbReference>
<name>A0ABV8VCZ2_9NOCA</name>
<organism evidence="1 2">
    <name type="scientific">Nocardia halotolerans</name>
    <dbReference type="NCBI Taxonomy" id="1755878"/>
    <lineage>
        <taxon>Bacteria</taxon>
        <taxon>Bacillati</taxon>
        <taxon>Actinomycetota</taxon>
        <taxon>Actinomycetes</taxon>
        <taxon>Mycobacteriales</taxon>
        <taxon>Nocardiaceae</taxon>
        <taxon>Nocardia</taxon>
    </lineage>
</organism>